<keyword evidence="2" id="KW-1185">Reference proteome</keyword>
<name>A0A4Q7L7P6_9PSEU</name>
<comment type="caution">
    <text evidence="1">The sequence shown here is derived from an EMBL/GenBank/DDBJ whole genome shotgun (WGS) entry which is preliminary data.</text>
</comment>
<evidence type="ECO:0000313" key="1">
    <source>
        <dbReference type="EMBL" id="RZS44661.1"/>
    </source>
</evidence>
<dbReference type="EMBL" id="SGWQ01000001">
    <property type="protein sequence ID" value="RZS44661.1"/>
    <property type="molecule type" value="Genomic_DNA"/>
</dbReference>
<sequence length="102" mass="11012">MVDNFTTGVVRMARQISFERVLATYPQLRPLADDPVPWRWEACPVADVELWGSRAATPSAPEIDLFVYAGHAALYVGGGHTDAPRITGSLASMVDVAGRAAR</sequence>
<reference evidence="1 2" key="1">
    <citation type="submission" date="2019-02" db="EMBL/GenBank/DDBJ databases">
        <title>Genomic Encyclopedia of Type Strains, Phase IV (KMG-IV): sequencing the most valuable type-strain genomes for metagenomic binning, comparative biology and taxonomic classification.</title>
        <authorList>
            <person name="Goeker M."/>
        </authorList>
    </citation>
    <scope>NUCLEOTIDE SEQUENCE [LARGE SCALE GENOMIC DNA]</scope>
    <source>
        <strain evidence="1 2">DSM 101727</strain>
    </source>
</reference>
<accession>A0A4Q7L7P6</accession>
<evidence type="ECO:0000313" key="2">
    <source>
        <dbReference type="Proteomes" id="UP000294257"/>
    </source>
</evidence>
<dbReference type="Proteomes" id="UP000294257">
    <property type="component" value="Unassembled WGS sequence"/>
</dbReference>
<protein>
    <submittedName>
        <fullName evidence="1">Uncharacterized protein</fullName>
    </submittedName>
</protein>
<dbReference type="AlphaFoldDB" id="A0A4Q7L7P6"/>
<organism evidence="1 2">
    <name type="scientific">Herbihabitans rhizosphaerae</name>
    <dbReference type="NCBI Taxonomy" id="1872711"/>
    <lineage>
        <taxon>Bacteria</taxon>
        <taxon>Bacillati</taxon>
        <taxon>Actinomycetota</taxon>
        <taxon>Actinomycetes</taxon>
        <taxon>Pseudonocardiales</taxon>
        <taxon>Pseudonocardiaceae</taxon>
        <taxon>Herbihabitans</taxon>
    </lineage>
</organism>
<proteinExistence type="predicted"/>
<gene>
    <name evidence="1" type="ORF">EV193_101537</name>
</gene>